<dbReference type="InterPro" id="IPR029052">
    <property type="entry name" value="Metallo-depent_PP-like"/>
</dbReference>
<dbReference type="EMBL" id="CP069188">
    <property type="protein sequence ID" value="QRV15072.1"/>
    <property type="molecule type" value="Genomic_DNA"/>
</dbReference>
<protein>
    <submittedName>
        <fullName evidence="1">Uncharacterized protein</fullName>
    </submittedName>
</protein>
<dbReference type="AlphaFoldDB" id="A0A8T8E0G0"/>
<keyword evidence="2" id="KW-1185">Reference proteome</keyword>
<organism evidence="1 2">
    <name type="scientific">Haloterrigena salifodinae</name>
    <dbReference type="NCBI Taxonomy" id="2675099"/>
    <lineage>
        <taxon>Archaea</taxon>
        <taxon>Methanobacteriati</taxon>
        <taxon>Methanobacteriota</taxon>
        <taxon>Stenosarchaea group</taxon>
        <taxon>Halobacteria</taxon>
        <taxon>Halobacteriales</taxon>
        <taxon>Natrialbaceae</taxon>
        <taxon>Haloterrigena</taxon>
    </lineage>
</organism>
<gene>
    <name evidence="1" type="ORF">JMJ58_19525</name>
</gene>
<sequence length="402" mass="44667">MHYLDNLTTNQRIAAETINANDGATAAEVADALGYKSTSGAYDMIRRLRQAGVRIPEPEEGVYRIEGYSAPEEAEDDAPGQVRVLRTPTTTKQSVSRKATDFLAELELDLKARLQQYAPARADGGLLAEEGNEDIVFFRTDDHFGQTESNEYGEETFNSDIAEDRVWQYIEEGLLEKARREAAGVEFDTAHLLLGGDIITNETIYAAQPHSIDLHLQGQIERASTVYTEVIKRLAEEFPTVQVVTQHGNHGELRTGGQTSKANADDIVYSMLDLAVRQSGLDNVTFIQNDATYFTNFGMRGHRGHIRHGHEKGCLNHIGTSSPQARWGNWLIDNQFDVAYRGHFHEMKIEPVAGRPVIMGGTLQNQGDYTEGLGIASSRPTGIIHGVSDDEPMAWMKPVYFR</sequence>
<dbReference type="KEGG" id="hsal:JMJ58_19525"/>
<dbReference type="Proteomes" id="UP000637819">
    <property type="component" value="Chromosome"/>
</dbReference>
<evidence type="ECO:0000313" key="2">
    <source>
        <dbReference type="Proteomes" id="UP000637819"/>
    </source>
</evidence>
<dbReference type="RefSeq" id="WP_204747688.1">
    <property type="nucleotide sequence ID" value="NZ_CP069188.1"/>
</dbReference>
<proteinExistence type="predicted"/>
<reference evidence="1 2" key="1">
    <citation type="submission" date="2021-01" db="EMBL/GenBank/DDBJ databases">
        <title>Genome Sequence and Methylation Pattern of Haloterrigena salifodinae BOL5-1, An Extremely Halophilic Archaeon from a Bolivian Salt Mine.</title>
        <authorList>
            <person name="DasSarma P."/>
            <person name="Anton B.P."/>
            <person name="DasSarma S.L."/>
            <person name="von Ehrenheim H.A.L."/>
            <person name="Martinez F.L."/>
            <person name="Guzman D."/>
            <person name="Roberts R.J."/>
            <person name="DasSarma S."/>
        </authorList>
    </citation>
    <scope>NUCLEOTIDE SEQUENCE [LARGE SCALE GENOMIC DNA]</scope>
    <source>
        <strain evidence="1 2">BOL5-1</strain>
    </source>
</reference>
<name>A0A8T8E0G0_9EURY</name>
<dbReference type="OrthoDB" id="199411at2157"/>
<dbReference type="SUPFAM" id="SSF56300">
    <property type="entry name" value="Metallo-dependent phosphatases"/>
    <property type="match status" value="1"/>
</dbReference>
<evidence type="ECO:0000313" key="1">
    <source>
        <dbReference type="EMBL" id="QRV15072.1"/>
    </source>
</evidence>
<accession>A0A8T8E0G0</accession>
<dbReference type="GeneID" id="62877363"/>